<dbReference type="InterPro" id="IPR003593">
    <property type="entry name" value="AAA+_ATPase"/>
</dbReference>
<accession>A0ABY7K599</accession>
<evidence type="ECO:0000313" key="5">
    <source>
        <dbReference type="EMBL" id="WAX59130.1"/>
    </source>
</evidence>
<evidence type="ECO:0000259" key="4">
    <source>
        <dbReference type="SMART" id="SM00382"/>
    </source>
</evidence>
<evidence type="ECO:0000256" key="3">
    <source>
        <dbReference type="ARBA" id="ARBA00022840"/>
    </source>
</evidence>
<dbReference type="InterPro" id="IPR027417">
    <property type="entry name" value="P-loop_NTPase"/>
</dbReference>
<dbReference type="InterPro" id="IPR050221">
    <property type="entry name" value="26S_Proteasome_ATPase"/>
</dbReference>
<dbReference type="Pfam" id="PF00004">
    <property type="entry name" value="AAA"/>
    <property type="match status" value="1"/>
</dbReference>
<dbReference type="CDD" id="cd19481">
    <property type="entry name" value="RecA-like_protease"/>
    <property type="match status" value="1"/>
</dbReference>
<dbReference type="PANTHER" id="PTHR23073">
    <property type="entry name" value="26S PROTEASOME REGULATORY SUBUNIT"/>
    <property type="match status" value="1"/>
</dbReference>
<reference evidence="5" key="1">
    <citation type="submission" date="2022-05" db="EMBL/GenBank/DDBJ databases">
        <title>Jatrophihabitans sp. SB3-54 whole genome sequence.</title>
        <authorList>
            <person name="Suh M.K."/>
            <person name="Eom M.K."/>
            <person name="Kim J.S."/>
            <person name="Kim H.S."/>
            <person name="Do H.E."/>
            <person name="Shin Y.K."/>
            <person name="Lee J.-S."/>
        </authorList>
    </citation>
    <scope>NUCLEOTIDE SEQUENCE</scope>
    <source>
        <strain evidence="5">SB3-54</strain>
    </source>
</reference>
<sequence length="683" mass="72752">MSEDVGLQYLLDRVRLLEQRIRELVAARRAEDPQPDDPFRGLYLSEDAVDRLLAPASAPVLTRPDDALAACELRADSAQAAGARVRLRELAAAFALTPLDVDLLLIALAGDLDSRFEQLFGYLNDDVTRRRPSVGVALALCGEPLGSAAARARLAGGPLVREGLLRVDDPERPFPSRALRVPDRVVAHLLGDDAPDAMLAGVLADVPDVDWGEAGPLAAALGAGVDLAYLREPPTGSGRVLAARALTAAGRGVLAVELARLLAEPDPPATARTAAREAGLRGAGLIVASVVAEALSPPLVEALSARPLLLVGEVPWDPAWAAVQPLLVEVPASTPTERSRLWRAALDALAPGRDAQLDPGPATEQFLLRPEQVARAARAAAVQSRLGADGRITAGHLQAGARAENGSALQRLARRVEPAVGWDDLILPTATRTALQEVALRARHRERVLGEWRMRPGGGRGMGVAALFAGDSGTGKTMSAEVVAGSLGLDLYVVDLATVVDKYVGETEKNLERIFAAAAGVNGVLLFDEADAVFGKRSEVRDAHDRYANVESAYLLQRMESFDGLVLLATNLRANIDDAFTRRLDVLVDFPVPDADHRLALWDRCLAPALRRADDVDLPFLATSFELAGGGIRSASVTAAYLAAEDGAEVTMGHLITAVQREYRKMGRLCLEHEFGRYYALLG</sequence>
<dbReference type="GO" id="GO:0005524">
    <property type="term" value="F:ATP binding"/>
    <property type="evidence" value="ECO:0007669"/>
    <property type="project" value="UniProtKB-KW"/>
</dbReference>
<evidence type="ECO:0000313" key="6">
    <source>
        <dbReference type="Proteomes" id="UP001164693"/>
    </source>
</evidence>
<keyword evidence="3 5" id="KW-0067">ATP-binding</keyword>
<dbReference type="InterPro" id="IPR054472">
    <property type="entry name" value="WHD"/>
</dbReference>
<proteinExistence type="inferred from homology"/>
<keyword evidence="2" id="KW-0547">Nucleotide-binding</keyword>
<protein>
    <submittedName>
        <fullName evidence="5">ATP-binding protein</fullName>
    </submittedName>
</protein>
<dbReference type="InterPro" id="IPR003959">
    <property type="entry name" value="ATPase_AAA_core"/>
</dbReference>
<dbReference type="RefSeq" id="WP_269445671.1">
    <property type="nucleotide sequence ID" value="NZ_CP097463.1"/>
</dbReference>
<organism evidence="5 6">
    <name type="scientific">Jatrophihabitans cynanchi</name>
    <dbReference type="NCBI Taxonomy" id="2944128"/>
    <lineage>
        <taxon>Bacteria</taxon>
        <taxon>Bacillati</taxon>
        <taxon>Actinomycetota</taxon>
        <taxon>Actinomycetes</taxon>
        <taxon>Jatrophihabitantales</taxon>
        <taxon>Jatrophihabitantaceae</taxon>
        <taxon>Jatrophihabitans</taxon>
    </lineage>
</organism>
<dbReference type="Gene3D" id="3.40.50.300">
    <property type="entry name" value="P-loop containing nucleotide triphosphate hydrolases"/>
    <property type="match status" value="1"/>
</dbReference>
<keyword evidence="6" id="KW-1185">Reference proteome</keyword>
<name>A0ABY7K599_9ACTN</name>
<dbReference type="SUPFAM" id="SSF52540">
    <property type="entry name" value="P-loop containing nucleoside triphosphate hydrolases"/>
    <property type="match status" value="1"/>
</dbReference>
<evidence type="ECO:0000256" key="1">
    <source>
        <dbReference type="ARBA" id="ARBA00006914"/>
    </source>
</evidence>
<dbReference type="EMBL" id="CP097463">
    <property type="protein sequence ID" value="WAX59130.1"/>
    <property type="molecule type" value="Genomic_DNA"/>
</dbReference>
<evidence type="ECO:0000256" key="2">
    <source>
        <dbReference type="ARBA" id="ARBA00022741"/>
    </source>
</evidence>
<dbReference type="Proteomes" id="UP001164693">
    <property type="component" value="Chromosome"/>
</dbReference>
<dbReference type="SMART" id="SM00382">
    <property type="entry name" value="AAA"/>
    <property type="match status" value="1"/>
</dbReference>
<feature type="domain" description="AAA+ ATPase" evidence="4">
    <location>
        <begin position="462"/>
        <end position="594"/>
    </location>
</feature>
<gene>
    <name evidence="5" type="ORF">M6B22_10300</name>
</gene>
<dbReference type="Pfam" id="PF22977">
    <property type="entry name" value="WHD"/>
    <property type="match status" value="1"/>
</dbReference>
<comment type="similarity">
    <text evidence="1">Belongs to the AAA ATPase family.</text>
</comment>